<evidence type="ECO:0000259" key="1">
    <source>
        <dbReference type="SMART" id="SM01043"/>
    </source>
</evidence>
<dbReference type="Pfam" id="PF03704">
    <property type="entry name" value="BTAD"/>
    <property type="match status" value="1"/>
</dbReference>
<evidence type="ECO:0000313" key="3">
    <source>
        <dbReference type="Proteomes" id="UP000754750"/>
    </source>
</evidence>
<proteinExistence type="predicted"/>
<organism evidence="2 3">
    <name type="scientific">Faecalispora sporosphaeroides</name>
    <dbReference type="NCBI Taxonomy" id="1549"/>
    <lineage>
        <taxon>Bacteria</taxon>
        <taxon>Bacillati</taxon>
        <taxon>Bacillota</taxon>
        <taxon>Clostridia</taxon>
        <taxon>Eubacteriales</taxon>
        <taxon>Oscillospiraceae</taxon>
        <taxon>Faecalispora</taxon>
    </lineage>
</organism>
<evidence type="ECO:0000313" key="2">
    <source>
        <dbReference type="EMBL" id="MBE6833482.1"/>
    </source>
</evidence>
<gene>
    <name evidence="2" type="ORF">E7512_07870</name>
</gene>
<sequence>MAQTKPESETIRIHTLGKFSIQRGEHVLTQSSGKPKQVWLLIEYLIANRNAGPRIEQLIQALWADSRSSADPMNALKNLVYRARDLLRKGLHDDETEFIIYSQGSYLWNPELHCVVDEEEFRRLSALAGLPGQKAARQIALYQQAITQYRGDFLPNSSYSPWVIARREELTGLYLQSVRSLCLLLEEAQEYTEMIALCESATALVPFDESLHKYLTGSYLRTGQNSKALAHYHYVTELFYRELGVNISKNLRDLYRQITKTVHKAELDLSVIKESLREEADNAGAYYCDYEIFKNLYRIQARSLTRTGQSIIVALMTLMDDNGMIVNGSEAVSAVNLFREVIVHNLRKGDAVAAYSSSQFILMLPLTNLENAEGIMQRITRKFETSYKKKDLKIIFTLRPIEPLEK</sequence>
<comment type="caution">
    <text evidence="2">The sequence shown here is derived from an EMBL/GenBank/DDBJ whole genome shotgun (WGS) entry which is preliminary data.</text>
</comment>
<dbReference type="AlphaFoldDB" id="A0A928KRN7"/>
<accession>A0A928KRN7</accession>
<dbReference type="InterPro" id="IPR011990">
    <property type="entry name" value="TPR-like_helical_dom_sf"/>
</dbReference>
<dbReference type="Gene3D" id="1.25.40.10">
    <property type="entry name" value="Tetratricopeptide repeat domain"/>
    <property type="match status" value="1"/>
</dbReference>
<dbReference type="RefSeq" id="WP_326840375.1">
    <property type="nucleotide sequence ID" value="NZ_SVNY01000003.1"/>
</dbReference>
<feature type="domain" description="Bacterial transcriptional activator" evidence="1">
    <location>
        <begin position="116"/>
        <end position="259"/>
    </location>
</feature>
<dbReference type="InterPro" id="IPR005158">
    <property type="entry name" value="BTAD"/>
</dbReference>
<dbReference type="InterPro" id="IPR051677">
    <property type="entry name" value="AfsR-DnrI-RedD_regulator"/>
</dbReference>
<dbReference type="InterPro" id="IPR036388">
    <property type="entry name" value="WH-like_DNA-bd_sf"/>
</dbReference>
<dbReference type="PANTHER" id="PTHR35807:SF2">
    <property type="entry name" value="TRANSCRIPTIONAL ACTIVATOR DOMAIN"/>
    <property type="match status" value="1"/>
</dbReference>
<dbReference type="Gene3D" id="1.10.10.10">
    <property type="entry name" value="Winged helix-like DNA-binding domain superfamily/Winged helix DNA-binding domain"/>
    <property type="match status" value="1"/>
</dbReference>
<dbReference type="SUPFAM" id="SSF48452">
    <property type="entry name" value="TPR-like"/>
    <property type="match status" value="1"/>
</dbReference>
<name>A0A928KRN7_9FIRM</name>
<protein>
    <submittedName>
        <fullName evidence="2">Transcriptional regulator</fullName>
    </submittedName>
</protein>
<dbReference type="EMBL" id="SVNY01000003">
    <property type="protein sequence ID" value="MBE6833482.1"/>
    <property type="molecule type" value="Genomic_DNA"/>
</dbReference>
<dbReference type="SMART" id="SM01043">
    <property type="entry name" value="BTAD"/>
    <property type="match status" value="1"/>
</dbReference>
<dbReference type="Proteomes" id="UP000754750">
    <property type="component" value="Unassembled WGS sequence"/>
</dbReference>
<reference evidence="2" key="1">
    <citation type="submission" date="2019-04" db="EMBL/GenBank/DDBJ databases">
        <title>Evolution of Biomass-Degrading Anaerobic Consortia Revealed by Metagenomics.</title>
        <authorList>
            <person name="Peng X."/>
        </authorList>
    </citation>
    <scope>NUCLEOTIDE SEQUENCE</scope>
    <source>
        <strain evidence="2">SIG551</strain>
    </source>
</reference>
<dbReference type="PANTHER" id="PTHR35807">
    <property type="entry name" value="TRANSCRIPTIONAL REGULATOR REDD-RELATED"/>
    <property type="match status" value="1"/>
</dbReference>